<dbReference type="Proteomes" id="UP001231189">
    <property type="component" value="Unassembled WGS sequence"/>
</dbReference>
<evidence type="ECO:0000256" key="1">
    <source>
        <dbReference type="SAM" id="MobiDB-lite"/>
    </source>
</evidence>
<dbReference type="EMBL" id="JAUUTY010000003">
    <property type="protein sequence ID" value="KAK1660578.1"/>
    <property type="molecule type" value="Genomic_DNA"/>
</dbReference>
<comment type="caution">
    <text evidence="2">The sequence shown here is derived from an EMBL/GenBank/DDBJ whole genome shotgun (WGS) entry which is preliminary data.</text>
</comment>
<sequence length="307" mass="33136">MNYSLLMGDSSVDEDGGGVDGEAFRGTSPSAACRTDSCPRSWLRDGGGSGSSGFITVKAGKAEVGDAKAALIELHEQEVKEVQDQLFKDIKAEKELCELERQWNNQLELVQISLAKIIKDLDEKIRTTFPESHARAEAAVAKTRIEDPAAEAATWIIEDYITALAAHPGEPVPNRVDAIGARLMECGALPNEWRRSAARSGANTALRFVCSWYEGLDLDALATLRDGAPTDTDPVLTAKRRERAYQVAHYAPTSTFIPAPADREDEESDDEEETEETAQDDAINNEPAASSQAPESSSPDAPESGSV</sequence>
<evidence type="ECO:0000313" key="3">
    <source>
        <dbReference type="Proteomes" id="UP001231189"/>
    </source>
</evidence>
<feature type="region of interest" description="Disordered" evidence="1">
    <location>
        <begin position="249"/>
        <end position="307"/>
    </location>
</feature>
<feature type="region of interest" description="Disordered" evidence="1">
    <location>
        <begin position="1"/>
        <end position="24"/>
    </location>
</feature>
<evidence type="ECO:0000313" key="2">
    <source>
        <dbReference type="EMBL" id="KAK1660578.1"/>
    </source>
</evidence>
<reference evidence="2" key="1">
    <citation type="submission" date="2023-07" db="EMBL/GenBank/DDBJ databases">
        <title>A chromosome-level genome assembly of Lolium multiflorum.</title>
        <authorList>
            <person name="Chen Y."/>
            <person name="Copetti D."/>
            <person name="Kolliker R."/>
            <person name="Studer B."/>
        </authorList>
    </citation>
    <scope>NUCLEOTIDE SEQUENCE</scope>
    <source>
        <strain evidence="2">02402/16</strain>
        <tissue evidence="2">Leaf</tissue>
    </source>
</reference>
<accession>A0AAD8WHK8</accession>
<organism evidence="2 3">
    <name type="scientific">Lolium multiflorum</name>
    <name type="common">Italian ryegrass</name>
    <name type="synonym">Lolium perenne subsp. multiflorum</name>
    <dbReference type="NCBI Taxonomy" id="4521"/>
    <lineage>
        <taxon>Eukaryota</taxon>
        <taxon>Viridiplantae</taxon>
        <taxon>Streptophyta</taxon>
        <taxon>Embryophyta</taxon>
        <taxon>Tracheophyta</taxon>
        <taxon>Spermatophyta</taxon>
        <taxon>Magnoliopsida</taxon>
        <taxon>Liliopsida</taxon>
        <taxon>Poales</taxon>
        <taxon>Poaceae</taxon>
        <taxon>BOP clade</taxon>
        <taxon>Pooideae</taxon>
        <taxon>Poodae</taxon>
        <taxon>Poeae</taxon>
        <taxon>Poeae Chloroplast Group 2 (Poeae type)</taxon>
        <taxon>Loliodinae</taxon>
        <taxon>Loliinae</taxon>
        <taxon>Lolium</taxon>
    </lineage>
</organism>
<proteinExistence type="predicted"/>
<feature type="compositionally biased region" description="Low complexity" evidence="1">
    <location>
        <begin position="280"/>
        <end position="307"/>
    </location>
</feature>
<feature type="compositionally biased region" description="Acidic residues" evidence="1">
    <location>
        <begin position="263"/>
        <end position="279"/>
    </location>
</feature>
<keyword evidence="3" id="KW-1185">Reference proteome</keyword>
<name>A0AAD8WHK8_LOLMU</name>
<protein>
    <submittedName>
        <fullName evidence="2">Uncharacterized protein</fullName>
    </submittedName>
</protein>
<dbReference type="AlphaFoldDB" id="A0AAD8WHK8"/>
<gene>
    <name evidence="2" type="ORF">QYE76_048737</name>
</gene>